<dbReference type="PANTHER" id="PTHR43060:SF15">
    <property type="entry name" value="3-HYDROXYISOBUTYRATE DEHYDROGENASE-LIKE 1, MITOCHONDRIAL-RELATED"/>
    <property type="match status" value="1"/>
</dbReference>
<evidence type="ECO:0000256" key="2">
    <source>
        <dbReference type="ARBA" id="ARBA00023002"/>
    </source>
</evidence>
<dbReference type="RefSeq" id="WP_105960428.1">
    <property type="nucleotide sequence ID" value="NZ_PVNS01000021.1"/>
</dbReference>
<dbReference type="PIRSF" id="PIRSF000103">
    <property type="entry name" value="HIBADH"/>
    <property type="match status" value="1"/>
</dbReference>
<feature type="active site" evidence="4">
    <location>
        <position position="171"/>
    </location>
</feature>
<evidence type="ECO:0000313" key="8">
    <source>
        <dbReference type="Proteomes" id="UP000243650"/>
    </source>
</evidence>
<dbReference type="SUPFAM" id="SSF51735">
    <property type="entry name" value="NAD(P)-binding Rossmann-fold domains"/>
    <property type="match status" value="1"/>
</dbReference>
<protein>
    <submittedName>
        <fullName evidence="7">Oxidoreductase</fullName>
    </submittedName>
</protein>
<sequence>MKKAGFIGTGVMGSAMAGHLMDAGFEVHIYTRTKKKAEPLLEKGAVWQEDPASLTKAVDAVLTMVGYPEDVRDIYFGENGILDNGREGTLLVDLTTSRPDLAEQIAEEASKRGMHAVDAPVSGGDVGAEEGTLAVMSGGTKKAFSLAEPLFHAFGRRIEYMGGPGAGQLTKAANQIAIAGTMMGVSESLAFAKESGLDPDQVLSVIETGAAGSFSMSKLGPRMLSGDNEPGFYIKHFVKDMRIAIETARELDLDLPGLEQAEKLYTKLMQEGWEDAGTQALFQYYVKNR</sequence>
<gene>
    <name evidence="7" type="ORF">C6I21_15765</name>
</gene>
<proteinExistence type="inferred from homology"/>
<dbReference type="GO" id="GO:0050661">
    <property type="term" value="F:NADP binding"/>
    <property type="evidence" value="ECO:0007669"/>
    <property type="project" value="InterPro"/>
</dbReference>
<dbReference type="SUPFAM" id="SSF48179">
    <property type="entry name" value="6-phosphogluconate dehydrogenase C-terminal domain-like"/>
    <property type="match status" value="1"/>
</dbReference>
<dbReference type="EMBL" id="PVNS01000021">
    <property type="protein sequence ID" value="PRO64263.1"/>
    <property type="molecule type" value="Genomic_DNA"/>
</dbReference>
<evidence type="ECO:0000256" key="3">
    <source>
        <dbReference type="ARBA" id="ARBA00023027"/>
    </source>
</evidence>
<dbReference type="InterPro" id="IPR006115">
    <property type="entry name" value="6PGDH_NADP-bd"/>
</dbReference>
<reference evidence="7 8" key="1">
    <citation type="submission" date="2018-03" db="EMBL/GenBank/DDBJ databases">
        <title>Bacillus urumqiensis sp. nov., a moderately haloalkaliphilic bacterium isolated from a salt lake.</title>
        <authorList>
            <person name="Zhao B."/>
            <person name="Liao Z."/>
        </authorList>
    </citation>
    <scope>NUCLEOTIDE SEQUENCE [LARGE SCALE GENOMIC DNA]</scope>
    <source>
        <strain evidence="7 8">BZ-SZ-XJ18</strain>
    </source>
</reference>
<accession>A0A2P6MDC1</accession>
<dbReference type="InterPro" id="IPR015815">
    <property type="entry name" value="HIBADH-related"/>
</dbReference>
<evidence type="ECO:0000259" key="6">
    <source>
        <dbReference type="Pfam" id="PF14833"/>
    </source>
</evidence>
<dbReference type="AlphaFoldDB" id="A0A2P6MDC1"/>
<dbReference type="Pfam" id="PF03446">
    <property type="entry name" value="NAD_binding_2"/>
    <property type="match status" value="1"/>
</dbReference>
<dbReference type="Gene3D" id="1.10.1040.10">
    <property type="entry name" value="N-(1-d-carboxylethyl)-l-norvaline Dehydrogenase, domain 2"/>
    <property type="match status" value="1"/>
</dbReference>
<comment type="caution">
    <text evidence="7">The sequence shown here is derived from an EMBL/GenBank/DDBJ whole genome shotgun (WGS) entry which is preliminary data.</text>
</comment>
<dbReference type="Gene3D" id="3.40.50.720">
    <property type="entry name" value="NAD(P)-binding Rossmann-like Domain"/>
    <property type="match status" value="1"/>
</dbReference>
<dbReference type="Pfam" id="PF14833">
    <property type="entry name" value="NAD_binding_11"/>
    <property type="match status" value="1"/>
</dbReference>
<dbReference type="GO" id="GO:0016491">
    <property type="term" value="F:oxidoreductase activity"/>
    <property type="evidence" value="ECO:0007669"/>
    <property type="project" value="UniProtKB-KW"/>
</dbReference>
<dbReference type="InterPro" id="IPR029154">
    <property type="entry name" value="HIBADH-like_NADP-bd"/>
</dbReference>
<dbReference type="GO" id="GO:0051287">
    <property type="term" value="F:NAD binding"/>
    <property type="evidence" value="ECO:0007669"/>
    <property type="project" value="InterPro"/>
</dbReference>
<dbReference type="InterPro" id="IPR013328">
    <property type="entry name" value="6PGD_dom2"/>
</dbReference>
<evidence type="ECO:0000256" key="4">
    <source>
        <dbReference type="PIRSR" id="PIRSR000103-1"/>
    </source>
</evidence>
<feature type="domain" description="3-hydroxyisobutyrate dehydrogenase-like NAD-binding" evidence="6">
    <location>
        <begin position="165"/>
        <end position="285"/>
    </location>
</feature>
<evidence type="ECO:0000259" key="5">
    <source>
        <dbReference type="Pfam" id="PF03446"/>
    </source>
</evidence>
<name>A0A2P6MDC1_ALKUR</name>
<dbReference type="OrthoDB" id="9786703at2"/>
<evidence type="ECO:0000313" key="7">
    <source>
        <dbReference type="EMBL" id="PRO64263.1"/>
    </source>
</evidence>
<feature type="domain" description="6-phosphogluconate dehydrogenase NADP-binding" evidence="5">
    <location>
        <begin position="4"/>
        <end position="162"/>
    </location>
</feature>
<evidence type="ECO:0000256" key="1">
    <source>
        <dbReference type="ARBA" id="ARBA00009080"/>
    </source>
</evidence>
<dbReference type="Proteomes" id="UP000243650">
    <property type="component" value="Unassembled WGS sequence"/>
</dbReference>
<keyword evidence="8" id="KW-1185">Reference proteome</keyword>
<comment type="similarity">
    <text evidence="1">Belongs to the HIBADH-related family.</text>
</comment>
<organism evidence="7 8">
    <name type="scientific">Alkalicoccus urumqiensis</name>
    <name type="common">Bacillus urumqiensis</name>
    <dbReference type="NCBI Taxonomy" id="1548213"/>
    <lineage>
        <taxon>Bacteria</taxon>
        <taxon>Bacillati</taxon>
        <taxon>Bacillota</taxon>
        <taxon>Bacilli</taxon>
        <taxon>Bacillales</taxon>
        <taxon>Bacillaceae</taxon>
        <taxon>Alkalicoccus</taxon>
    </lineage>
</organism>
<dbReference type="PANTHER" id="PTHR43060">
    <property type="entry name" value="3-HYDROXYISOBUTYRATE DEHYDROGENASE-LIKE 1, MITOCHONDRIAL-RELATED"/>
    <property type="match status" value="1"/>
</dbReference>
<dbReference type="InterPro" id="IPR008927">
    <property type="entry name" value="6-PGluconate_DH-like_C_sf"/>
</dbReference>
<keyword evidence="2" id="KW-0560">Oxidoreductase</keyword>
<keyword evidence="3" id="KW-0520">NAD</keyword>
<dbReference type="InterPro" id="IPR036291">
    <property type="entry name" value="NAD(P)-bd_dom_sf"/>
</dbReference>